<comment type="similarity">
    <text evidence="6">Belongs to the peptidase S1 family. CLIP subfamily.</text>
</comment>
<dbReference type="FunFam" id="2.40.10.10:FF:000002">
    <property type="entry name" value="Transmembrane protease serine"/>
    <property type="match status" value="1"/>
</dbReference>
<keyword evidence="5" id="KW-0325">Glycoprotein</keyword>
<evidence type="ECO:0000256" key="9">
    <source>
        <dbReference type="SAM" id="Phobius"/>
    </source>
</evidence>
<evidence type="ECO:0000256" key="3">
    <source>
        <dbReference type="ARBA" id="ARBA00022729"/>
    </source>
</evidence>
<keyword evidence="4" id="KW-1015">Disulfide bond</keyword>
<dbReference type="PANTHER" id="PTHR24252">
    <property type="entry name" value="ACROSIN-RELATED"/>
    <property type="match status" value="1"/>
</dbReference>
<keyword evidence="12" id="KW-1185">Reference proteome</keyword>
<organism evidence="11 12">
    <name type="scientific">Orchesella cincta</name>
    <name type="common">Springtail</name>
    <name type="synonym">Podura cincta</name>
    <dbReference type="NCBI Taxonomy" id="48709"/>
    <lineage>
        <taxon>Eukaryota</taxon>
        <taxon>Metazoa</taxon>
        <taxon>Ecdysozoa</taxon>
        <taxon>Arthropoda</taxon>
        <taxon>Hexapoda</taxon>
        <taxon>Collembola</taxon>
        <taxon>Entomobryomorpha</taxon>
        <taxon>Entomobryoidea</taxon>
        <taxon>Orchesellidae</taxon>
        <taxon>Orchesellinae</taxon>
        <taxon>Orchesella</taxon>
    </lineage>
</organism>
<keyword evidence="7" id="KW-0378">Hydrolase</keyword>
<proteinExistence type="inferred from homology"/>
<evidence type="ECO:0000256" key="8">
    <source>
        <dbReference type="SAM" id="MobiDB-lite"/>
    </source>
</evidence>
<feature type="domain" description="Peptidase S1" evidence="10">
    <location>
        <begin position="367"/>
        <end position="602"/>
    </location>
</feature>
<name>A0A1D2N615_ORCCI</name>
<evidence type="ECO:0000313" key="12">
    <source>
        <dbReference type="Proteomes" id="UP000094527"/>
    </source>
</evidence>
<dbReference type="FunFam" id="2.40.10.10:FF:000054">
    <property type="entry name" value="Complement C1r subcomponent"/>
    <property type="match status" value="1"/>
</dbReference>
<feature type="transmembrane region" description="Helical" evidence="9">
    <location>
        <begin position="46"/>
        <end position="65"/>
    </location>
</feature>
<dbReference type="OrthoDB" id="6380398at2759"/>
<evidence type="ECO:0000256" key="6">
    <source>
        <dbReference type="ARBA" id="ARBA00024195"/>
    </source>
</evidence>
<keyword evidence="9" id="KW-1133">Transmembrane helix</keyword>
<keyword evidence="7" id="KW-0720">Serine protease</keyword>
<dbReference type="InterPro" id="IPR001314">
    <property type="entry name" value="Peptidase_S1A"/>
</dbReference>
<dbReference type="STRING" id="48709.A0A1D2N615"/>
<feature type="region of interest" description="Disordered" evidence="8">
    <location>
        <begin position="338"/>
        <end position="358"/>
    </location>
</feature>
<keyword evidence="7 11" id="KW-0645">Protease</keyword>
<dbReference type="EMBL" id="LJIJ01000190">
    <property type="protein sequence ID" value="ODN00708.1"/>
    <property type="molecule type" value="Genomic_DNA"/>
</dbReference>
<evidence type="ECO:0000259" key="10">
    <source>
        <dbReference type="PROSITE" id="PS50240"/>
    </source>
</evidence>
<dbReference type="InterPro" id="IPR043504">
    <property type="entry name" value="Peptidase_S1_PA_chymotrypsin"/>
</dbReference>
<gene>
    <name evidence="11" type="ORF">Ocin01_05966</name>
</gene>
<comment type="subcellular location">
    <subcellularLocation>
        <location evidence="1">Secreted</location>
    </subcellularLocation>
</comment>
<dbReference type="PROSITE" id="PS00135">
    <property type="entry name" value="TRYPSIN_SER"/>
    <property type="match status" value="2"/>
</dbReference>
<sequence>MTMHATIKMANLEAFESKQISRRSVLLLVTNIKFHTIRIKMVRYGCFSYCPILSSVILVTLLWIVSDSQASSETTSRNITNERFKQENRVGNKGNFCECGSKSSHDVKIVGGILSKQHCWPWVAAIVRISKTKSPKIVCGSSIISRKYLLTAAHCVEYMEQVGLDNFRVVLGTNDLSEGDSFEMEISSVAAHPRFDEKTLANDIGLVELESPVEFSQSILPICLTPQIGVPYLNKSAIVAGWGSTSFGGSTTTMQMQIMVDVISNTECQTHYINETSITSSMMCARRTNKDSCQGDSGGPLFLLKEDSSDTYIQIGIVSFGKGCADSKFPGIYTRLITPNPTTSPTPPTQGNSTCRCGTKSQKDTKIVGGTVSKQHAWPWVAAIVFKFNNTRQIFCGGSVIATKYLLTAAHCTAQMEKVGLNSYTAILGTNDLNENGALELKVASTTTHPKYDPKTLANDVALVELESRITFSQTVVPICITPQVGVPFINKSAIVAGWGDTTDGGLSINVLSNNACQARYKNTTNPELKDIAITRICAASLNKDSCQGDSGGPLFLLEKGSTDTYLQIGIVSTGEGCAIREFPGIYARLSRFIKWIQTVLVNEVFCV</sequence>
<dbReference type="GO" id="GO:0005576">
    <property type="term" value="C:extracellular region"/>
    <property type="evidence" value="ECO:0007669"/>
    <property type="project" value="UniProtKB-SubCell"/>
</dbReference>
<feature type="domain" description="Peptidase S1" evidence="10">
    <location>
        <begin position="109"/>
        <end position="386"/>
    </location>
</feature>
<dbReference type="Proteomes" id="UP000094527">
    <property type="component" value="Unassembled WGS sequence"/>
</dbReference>
<evidence type="ECO:0000256" key="5">
    <source>
        <dbReference type="ARBA" id="ARBA00023180"/>
    </source>
</evidence>
<dbReference type="PANTHER" id="PTHR24252:SF7">
    <property type="entry name" value="HYALIN"/>
    <property type="match status" value="1"/>
</dbReference>
<dbReference type="SMART" id="SM00020">
    <property type="entry name" value="Tryp_SPc"/>
    <property type="match status" value="2"/>
</dbReference>
<dbReference type="Gene3D" id="2.40.10.10">
    <property type="entry name" value="Trypsin-like serine proteases"/>
    <property type="match status" value="2"/>
</dbReference>
<comment type="caution">
    <text evidence="11">The sequence shown here is derived from an EMBL/GenBank/DDBJ whole genome shotgun (WGS) entry which is preliminary data.</text>
</comment>
<keyword evidence="2" id="KW-0964">Secreted</keyword>
<accession>A0A1D2N615</accession>
<dbReference type="PRINTS" id="PR00722">
    <property type="entry name" value="CHYMOTRYPSIN"/>
</dbReference>
<dbReference type="InterPro" id="IPR001254">
    <property type="entry name" value="Trypsin_dom"/>
</dbReference>
<dbReference type="FunFam" id="2.40.10.10:FF:000068">
    <property type="entry name" value="transmembrane protease serine 2"/>
    <property type="match status" value="2"/>
</dbReference>
<dbReference type="PROSITE" id="PS00134">
    <property type="entry name" value="TRYPSIN_HIS"/>
    <property type="match status" value="2"/>
</dbReference>
<evidence type="ECO:0000256" key="1">
    <source>
        <dbReference type="ARBA" id="ARBA00004613"/>
    </source>
</evidence>
<reference evidence="11 12" key="1">
    <citation type="journal article" date="2016" name="Genome Biol. Evol.">
        <title>Gene Family Evolution Reflects Adaptation to Soil Environmental Stressors in the Genome of the Collembolan Orchesella cincta.</title>
        <authorList>
            <person name="Faddeeva-Vakhrusheva A."/>
            <person name="Derks M.F."/>
            <person name="Anvar S.Y."/>
            <person name="Agamennone V."/>
            <person name="Suring W."/>
            <person name="Smit S."/>
            <person name="van Straalen N.M."/>
            <person name="Roelofs D."/>
        </authorList>
    </citation>
    <scope>NUCLEOTIDE SEQUENCE [LARGE SCALE GENOMIC DNA]</scope>
    <source>
        <tissue evidence="11">Mixed pool</tissue>
    </source>
</reference>
<dbReference type="InterPro" id="IPR009003">
    <property type="entry name" value="Peptidase_S1_PA"/>
</dbReference>
<dbReference type="Pfam" id="PF00089">
    <property type="entry name" value="Trypsin"/>
    <property type="match status" value="2"/>
</dbReference>
<dbReference type="CDD" id="cd00190">
    <property type="entry name" value="Tryp_SPc"/>
    <property type="match status" value="2"/>
</dbReference>
<dbReference type="GO" id="GO:0006508">
    <property type="term" value="P:proteolysis"/>
    <property type="evidence" value="ECO:0007669"/>
    <property type="project" value="UniProtKB-KW"/>
</dbReference>
<evidence type="ECO:0000313" key="11">
    <source>
        <dbReference type="EMBL" id="ODN00708.1"/>
    </source>
</evidence>
<dbReference type="GO" id="GO:0004252">
    <property type="term" value="F:serine-type endopeptidase activity"/>
    <property type="evidence" value="ECO:0007669"/>
    <property type="project" value="InterPro"/>
</dbReference>
<dbReference type="AlphaFoldDB" id="A0A1D2N615"/>
<evidence type="ECO:0000256" key="4">
    <source>
        <dbReference type="ARBA" id="ARBA00023157"/>
    </source>
</evidence>
<evidence type="ECO:0000256" key="7">
    <source>
        <dbReference type="RuleBase" id="RU363034"/>
    </source>
</evidence>
<dbReference type="PROSITE" id="PS50240">
    <property type="entry name" value="TRYPSIN_DOM"/>
    <property type="match status" value="2"/>
</dbReference>
<dbReference type="OMA" id="WHIHKRI"/>
<keyword evidence="9 11" id="KW-0812">Transmembrane</keyword>
<dbReference type="SUPFAM" id="SSF50494">
    <property type="entry name" value="Trypsin-like serine proteases"/>
    <property type="match status" value="2"/>
</dbReference>
<keyword evidence="3" id="KW-0732">Signal</keyword>
<dbReference type="InterPro" id="IPR033116">
    <property type="entry name" value="TRYPSIN_SER"/>
</dbReference>
<protein>
    <submittedName>
        <fullName evidence="11">Transmembrane protease serine 9</fullName>
    </submittedName>
</protein>
<keyword evidence="9" id="KW-0472">Membrane</keyword>
<dbReference type="InterPro" id="IPR018114">
    <property type="entry name" value="TRYPSIN_HIS"/>
</dbReference>
<evidence type="ECO:0000256" key="2">
    <source>
        <dbReference type="ARBA" id="ARBA00022525"/>
    </source>
</evidence>